<evidence type="ECO:0008006" key="4">
    <source>
        <dbReference type="Google" id="ProtNLM"/>
    </source>
</evidence>
<dbReference type="RefSeq" id="WP_191772522.1">
    <property type="nucleotide sequence ID" value="NZ_JACYFU010000001.1"/>
</dbReference>
<gene>
    <name evidence="2" type="ORF">IC608_02920</name>
</gene>
<keyword evidence="1" id="KW-0812">Transmembrane</keyword>
<comment type="caution">
    <text evidence="2">The sequence shown here is derived from an EMBL/GenBank/DDBJ whole genome shotgun (WGS) entry which is preliminary data.</text>
</comment>
<accession>A0A927IS63</accession>
<feature type="transmembrane region" description="Helical" evidence="1">
    <location>
        <begin position="15"/>
        <end position="37"/>
    </location>
</feature>
<evidence type="ECO:0000313" key="2">
    <source>
        <dbReference type="EMBL" id="MBD8064428.1"/>
    </source>
</evidence>
<sequence length="83" mass="8855">MRALHLKLLRELGRLWAQVASIALVIAAGVAALIIGVGTYQSLDRTRVDYYTNSNFADLFVGLARAPRSLLGDIGATDGVQAV</sequence>
<reference evidence="2" key="1">
    <citation type="submission" date="2020-09" db="EMBL/GenBank/DDBJ databases">
        <title>Genome seq and assembly of Devosia sp.</title>
        <authorList>
            <person name="Chhetri G."/>
        </authorList>
    </citation>
    <scope>NUCLEOTIDE SEQUENCE</scope>
    <source>
        <strain evidence="2">PTR5</strain>
    </source>
</reference>
<keyword evidence="1" id="KW-1133">Transmembrane helix</keyword>
<organism evidence="2 3">
    <name type="scientific">Devosia oryzisoli</name>
    <dbReference type="NCBI Taxonomy" id="2774138"/>
    <lineage>
        <taxon>Bacteria</taxon>
        <taxon>Pseudomonadati</taxon>
        <taxon>Pseudomonadota</taxon>
        <taxon>Alphaproteobacteria</taxon>
        <taxon>Hyphomicrobiales</taxon>
        <taxon>Devosiaceae</taxon>
        <taxon>Devosia</taxon>
    </lineage>
</organism>
<evidence type="ECO:0000313" key="3">
    <source>
        <dbReference type="Proteomes" id="UP000654108"/>
    </source>
</evidence>
<dbReference type="EMBL" id="JACYFU010000001">
    <property type="protein sequence ID" value="MBD8064428.1"/>
    <property type="molecule type" value="Genomic_DNA"/>
</dbReference>
<proteinExistence type="predicted"/>
<protein>
    <recommendedName>
        <fullName evidence="4">ABC transporter permease</fullName>
    </recommendedName>
</protein>
<keyword evidence="3" id="KW-1185">Reference proteome</keyword>
<dbReference type="Proteomes" id="UP000654108">
    <property type="component" value="Unassembled WGS sequence"/>
</dbReference>
<evidence type="ECO:0000256" key="1">
    <source>
        <dbReference type="SAM" id="Phobius"/>
    </source>
</evidence>
<dbReference type="AlphaFoldDB" id="A0A927IS63"/>
<keyword evidence="1" id="KW-0472">Membrane</keyword>
<name>A0A927IS63_9HYPH</name>